<proteinExistence type="predicted"/>
<accession>A0ABU9BMV6</accession>
<dbReference type="EMBL" id="JBBUTG010000005">
    <property type="protein sequence ID" value="MEK8031300.1"/>
    <property type="molecule type" value="Genomic_DNA"/>
</dbReference>
<feature type="transmembrane region" description="Helical" evidence="1">
    <location>
        <begin position="37"/>
        <end position="54"/>
    </location>
</feature>
<comment type="caution">
    <text evidence="2">The sequence shown here is derived from an EMBL/GenBank/DDBJ whole genome shotgun (WGS) entry which is preliminary data.</text>
</comment>
<reference evidence="2 3" key="1">
    <citation type="submission" date="2024-04" db="EMBL/GenBank/DDBJ databases">
        <title>Novel species of the genus Ideonella isolated from streams.</title>
        <authorList>
            <person name="Lu H."/>
        </authorList>
    </citation>
    <scope>NUCLEOTIDE SEQUENCE [LARGE SCALE GENOMIC DNA]</scope>
    <source>
        <strain evidence="2 3">DXS29W</strain>
    </source>
</reference>
<protein>
    <recommendedName>
        <fullName evidence="4">DUF3325 domain-containing protein</fullName>
    </recommendedName>
</protein>
<evidence type="ECO:0000256" key="1">
    <source>
        <dbReference type="SAM" id="Phobius"/>
    </source>
</evidence>
<evidence type="ECO:0000313" key="2">
    <source>
        <dbReference type="EMBL" id="MEK8031300.1"/>
    </source>
</evidence>
<feature type="transmembrane region" description="Helical" evidence="1">
    <location>
        <begin position="6"/>
        <end position="25"/>
    </location>
</feature>
<organism evidence="2 3">
    <name type="scientific">Ideonella lacteola</name>
    <dbReference type="NCBI Taxonomy" id="2984193"/>
    <lineage>
        <taxon>Bacteria</taxon>
        <taxon>Pseudomonadati</taxon>
        <taxon>Pseudomonadota</taxon>
        <taxon>Betaproteobacteria</taxon>
        <taxon>Burkholderiales</taxon>
        <taxon>Sphaerotilaceae</taxon>
        <taxon>Ideonella</taxon>
    </lineage>
</organism>
<evidence type="ECO:0008006" key="4">
    <source>
        <dbReference type="Google" id="ProtNLM"/>
    </source>
</evidence>
<name>A0ABU9BMV6_9BURK</name>
<sequence length="108" mass="11112">MTPDIALLLVHAVIGVTVAEGVFLLAWHARTGRGPRANAIVANLMAGLCLMLALRSVLAGSSWAACALWLAAAGAAHAIDLRRRWPPALLTRPSGSAPATPPAHQGPP</sequence>
<keyword evidence="3" id="KW-1185">Reference proteome</keyword>
<keyword evidence="1" id="KW-0812">Transmembrane</keyword>
<evidence type="ECO:0000313" key="3">
    <source>
        <dbReference type="Proteomes" id="UP001371218"/>
    </source>
</evidence>
<keyword evidence="1" id="KW-1133">Transmembrane helix</keyword>
<dbReference type="Proteomes" id="UP001371218">
    <property type="component" value="Unassembled WGS sequence"/>
</dbReference>
<dbReference type="RefSeq" id="WP_341425677.1">
    <property type="nucleotide sequence ID" value="NZ_JBBUTG010000005.1"/>
</dbReference>
<gene>
    <name evidence="2" type="ORF">AACH06_10770</name>
</gene>
<keyword evidence="1" id="KW-0472">Membrane</keyword>